<organism evidence="3 4">
    <name type="scientific">Streptacidiphilus monticola</name>
    <dbReference type="NCBI Taxonomy" id="2161674"/>
    <lineage>
        <taxon>Bacteria</taxon>
        <taxon>Bacillati</taxon>
        <taxon>Actinomycetota</taxon>
        <taxon>Actinomycetes</taxon>
        <taxon>Kitasatosporales</taxon>
        <taxon>Streptomycetaceae</taxon>
        <taxon>Streptacidiphilus</taxon>
    </lineage>
</organism>
<name>A0ABW1G9G8_9ACTN</name>
<dbReference type="SUPFAM" id="SSF51971">
    <property type="entry name" value="Nucleotide-binding domain"/>
    <property type="match status" value="1"/>
</dbReference>
<dbReference type="InterPro" id="IPR006076">
    <property type="entry name" value="FAD-dep_OxRdtase"/>
</dbReference>
<feature type="domain" description="FAD dependent oxidoreductase" evidence="2">
    <location>
        <begin position="3"/>
        <end position="34"/>
    </location>
</feature>
<dbReference type="Pfam" id="PF01266">
    <property type="entry name" value="DAO"/>
    <property type="match status" value="1"/>
</dbReference>
<evidence type="ECO:0000313" key="4">
    <source>
        <dbReference type="Proteomes" id="UP001596174"/>
    </source>
</evidence>
<dbReference type="Gene3D" id="3.50.50.60">
    <property type="entry name" value="FAD/NAD(P)-binding domain"/>
    <property type="match status" value="1"/>
</dbReference>
<gene>
    <name evidence="3" type="ORF">ACFP3V_29875</name>
</gene>
<feature type="region of interest" description="Disordered" evidence="1">
    <location>
        <begin position="139"/>
        <end position="162"/>
    </location>
</feature>
<evidence type="ECO:0000313" key="3">
    <source>
        <dbReference type="EMBL" id="MFC5911400.1"/>
    </source>
</evidence>
<dbReference type="PRINTS" id="PR00419">
    <property type="entry name" value="ADXRDTASE"/>
</dbReference>
<reference evidence="4" key="1">
    <citation type="journal article" date="2019" name="Int. J. Syst. Evol. Microbiol.">
        <title>The Global Catalogue of Microorganisms (GCM) 10K type strain sequencing project: providing services to taxonomists for standard genome sequencing and annotation.</title>
        <authorList>
            <consortium name="The Broad Institute Genomics Platform"/>
            <consortium name="The Broad Institute Genome Sequencing Center for Infectious Disease"/>
            <person name="Wu L."/>
            <person name="Ma J."/>
        </authorList>
    </citation>
    <scope>NUCLEOTIDE SEQUENCE [LARGE SCALE GENOMIC DNA]</scope>
    <source>
        <strain evidence="4">JCM 4816</strain>
    </source>
</reference>
<protein>
    <submittedName>
        <fullName evidence="3">FAD-dependent oxidoreductase</fullName>
    </submittedName>
</protein>
<dbReference type="RefSeq" id="WP_380590293.1">
    <property type="nucleotide sequence ID" value="NZ_JBHSQJ010000162.1"/>
</dbReference>
<evidence type="ECO:0000259" key="2">
    <source>
        <dbReference type="Pfam" id="PF01266"/>
    </source>
</evidence>
<dbReference type="EMBL" id="JBHSQJ010000162">
    <property type="protein sequence ID" value="MFC5911400.1"/>
    <property type="molecule type" value="Genomic_DNA"/>
</dbReference>
<feature type="compositionally biased region" description="Basic and acidic residues" evidence="1">
    <location>
        <begin position="150"/>
        <end position="162"/>
    </location>
</feature>
<keyword evidence="4" id="KW-1185">Reference proteome</keyword>
<proteinExistence type="predicted"/>
<evidence type="ECO:0000256" key="1">
    <source>
        <dbReference type="SAM" id="MobiDB-lite"/>
    </source>
</evidence>
<sequence>MVHVAVLGGGISGLAAGLFLARQGHRVTVLEREARQVGTDLDADFLHWHRPRSPQAVQPHSLLGPIRTVLHDVAPDVYKLMLRHGAVERHELARFEPFAAVAGDEDLVTLRARRIVLEAALGQATRAEPRVHLRTGVDGKDLITVPGPVPHDDRRYPQRPGD</sequence>
<comment type="caution">
    <text evidence="3">The sequence shown here is derived from an EMBL/GenBank/DDBJ whole genome shotgun (WGS) entry which is preliminary data.</text>
</comment>
<dbReference type="Proteomes" id="UP001596174">
    <property type="component" value="Unassembled WGS sequence"/>
</dbReference>
<accession>A0ABW1G9G8</accession>
<dbReference type="InterPro" id="IPR036188">
    <property type="entry name" value="FAD/NAD-bd_sf"/>
</dbReference>